<comment type="caution">
    <text evidence="2">The sequence shown here is derived from an EMBL/GenBank/DDBJ whole genome shotgun (WGS) entry which is preliminary data.</text>
</comment>
<dbReference type="Proteomes" id="UP001648503">
    <property type="component" value="Unassembled WGS sequence"/>
</dbReference>
<name>A0ABQ8FN76_9FUNG</name>
<evidence type="ECO:0000313" key="2">
    <source>
        <dbReference type="EMBL" id="KAH6601144.1"/>
    </source>
</evidence>
<accession>A0ABQ8FN76</accession>
<evidence type="ECO:0000313" key="3">
    <source>
        <dbReference type="Proteomes" id="UP001648503"/>
    </source>
</evidence>
<feature type="region of interest" description="Disordered" evidence="1">
    <location>
        <begin position="1"/>
        <end position="56"/>
    </location>
</feature>
<protein>
    <submittedName>
        <fullName evidence="2">Uncharacterized protein</fullName>
    </submittedName>
</protein>
<gene>
    <name evidence="2" type="ORF">BASA50_001822</name>
</gene>
<keyword evidence="3" id="KW-1185">Reference proteome</keyword>
<dbReference type="EMBL" id="JAFCIX010000017">
    <property type="protein sequence ID" value="KAH6601144.1"/>
    <property type="molecule type" value="Genomic_DNA"/>
</dbReference>
<feature type="compositionally biased region" description="Polar residues" evidence="1">
    <location>
        <begin position="43"/>
        <end position="56"/>
    </location>
</feature>
<organism evidence="2 3">
    <name type="scientific">Batrachochytrium salamandrivorans</name>
    <dbReference type="NCBI Taxonomy" id="1357716"/>
    <lineage>
        <taxon>Eukaryota</taxon>
        <taxon>Fungi</taxon>
        <taxon>Fungi incertae sedis</taxon>
        <taxon>Chytridiomycota</taxon>
        <taxon>Chytridiomycota incertae sedis</taxon>
        <taxon>Chytridiomycetes</taxon>
        <taxon>Rhizophydiales</taxon>
        <taxon>Rhizophydiales incertae sedis</taxon>
        <taxon>Batrachochytrium</taxon>
    </lineage>
</organism>
<reference evidence="2 3" key="1">
    <citation type="submission" date="2021-02" db="EMBL/GenBank/DDBJ databases">
        <title>Variation within the Batrachochytrium salamandrivorans European outbreak.</title>
        <authorList>
            <person name="Kelly M."/>
            <person name="Pasmans F."/>
            <person name="Shea T.P."/>
            <person name="Munoz J.F."/>
            <person name="Carranza S."/>
            <person name="Cuomo C.A."/>
            <person name="Martel A."/>
        </authorList>
    </citation>
    <scope>NUCLEOTIDE SEQUENCE [LARGE SCALE GENOMIC DNA]</scope>
    <source>
        <strain evidence="2 3">AMFP18/2</strain>
    </source>
</reference>
<sequence>MRRFIIPKQSSSQLHERQDEDPVQAGSQPDHPDPANEHMVQSIPKQSLVPSLQSPSIQVTVNNPTTVSTNQMHTLTTTPSSIKRFIMPSSNSPISQYAKKLRMPPTQERPMADEGSWSLSTQGRYRIVDRNGESISERLQRIVSLTANRGLPYHHHRWQISDIELVYRAGSETVVIAQCTADDATANIYGHRIIAFRTTMPETLHQNTCVCIFEPVVEPMVPLISPSKWACSIGDVESGNTSILSNLPALLCRHFDII</sequence>
<evidence type="ECO:0000256" key="1">
    <source>
        <dbReference type="SAM" id="MobiDB-lite"/>
    </source>
</evidence>
<proteinExistence type="predicted"/>